<dbReference type="Proteomes" id="UP000253141">
    <property type="component" value="Unassembled WGS sequence"/>
</dbReference>
<comment type="caution">
    <text evidence="1">The sequence shown here is derived from an EMBL/GenBank/DDBJ whole genome shotgun (WGS) entry which is preliminary data.</text>
</comment>
<accession>A0A369IBU7</accession>
<gene>
    <name evidence="1" type="ORF">DVG78_12200</name>
</gene>
<organism evidence="1 2">
    <name type="scientific">Runella aurantiaca</name>
    <dbReference type="NCBI Taxonomy" id="2282308"/>
    <lineage>
        <taxon>Bacteria</taxon>
        <taxon>Pseudomonadati</taxon>
        <taxon>Bacteroidota</taxon>
        <taxon>Cytophagia</taxon>
        <taxon>Cytophagales</taxon>
        <taxon>Spirosomataceae</taxon>
        <taxon>Runella</taxon>
    </lineage>
</organism>
<name>A0A369IBU7_9BACT</name>
<evidence type="ECO:0000313" key="2">
    <source>
        <dbReference type="Proteomes" id="UP000253141"/>
    </source>
</evidence>
<keyword evidence="2" id="KW-1185">Reference proteome</keyword>
<dbReference type="Pfam" id="PF13289">
    <property type="entry name" value="SIR2_2"/>
    <property type="match status" value="1"/>
</dbReference>
<sequence>MENKKEKEIYLWSKTKKIYLETDGTQTKLFIDEQEYQEFEENKTPKVLSKEKLENTGKEQARSYYQNALKNYVFSNLVILSGAGSSVKIGSSNDGNGGLTMGKLWEELNQGDKLLNFNDFTTQSGYDTRDSKGELIRDLEKLLDAANRNQVVHPELSAQITIIKKFLIKKCTLELGESKTHETFLRKITKRKMKDSRVKLFTLNYDSLWEQAANKDRFTIIDGFNYASPRYFDGQMFDYDIVIREGNRIKEENSFVPKLFHLYKVHGSLNWYRQNGEIVQKDFDLTDNGKNVGDIDADRLIVFPSDNKYEQSYEQPYFEMMSRFQRALRLENTLLITIGFSFLDKHISSVIEESLKQNSSLNLVVVDPSISIEKHNWERIFRYTKADNRTLLVGETFQEFAQEYPDNNSFEQEDLGANFARIVKQALNH</sequence>
<dbReference type="EMBL" id="QPIW01000008">
    <property type="protein sequence ID" value="RDB05745.1"/>
    <property type="molecule type" value="Genomic_DNA"/>
</dbReference>
<reference evidence="1 2" key="1">
    <citation type="submission" date="2018-07" db="EMBL/GenBank/DDBJ databases">
        <title>Genome analysis of Runella aurantiaca.</title>
        <authorList>
            <person name="Yang X."/>
        </authorList>
    </citation>
    <scope>NUCLEOTIDE SEQUENCE [LARGE SCALE GENOMIC DNA]</scope>
    <source>
        <strain evidence="1 2">YX9</strain>
    </source>
</reference>
<evidence type="ECO:0000313" key="1">
    <source>
        <dbReference type="EMBL" id="RDB05745.1"/>
    </source>
</evidence>
<protein>
    <submittedName>
        <fullName evidence="1">SIR2 family protein</fullName>
    </submittedName>
</protein>
<dbReference type="RefSeq" id="WP_114461349.1">
    <property type="nucleotide sequence ID" value="NZ_QPIW01000008.1"/>
</dbReference>
<dbReference type="OrthoDB" id="9808492at2"/>
<proteinExistence type="predicted"/>
<dbReference type="AlphaFoldDB" id="A0A369IBU7"/>